<keyword evidence="5" id="KW-0804">Transcription</keyword>
<dbReference type="SUPFAM" id="SSF46894">
    <property type="entry name" value="C-terminal effector domain of the bipartite response regulators"/>
    <property type="match status" value="1"/>
</dbReference>
<keyword evidence="3" id="KW-0805">Transcription regulation</keyword>
<sequence length="228" mass="25016">MAVLRPFTRAEDNPVDVLLVDSRRLVRQSIQRLLSDSDFLAVTGEASSCDEAIRLARTCQPHIVILNLQGASVDVLDGARKLGRQFPEIRVLVLAEETDIIIQERLLQAGVAGCISSSCSLEELISAIDTILAGERYLSDALAQKLAERRLPDQSGSPFDSLTHREMQILLLVVEGKNTRSIARALCLTQKTVNGYRHRLLGKLGADTEVALTHLAIREGLIRVTQIG</sequence>
<dbReference type="PROSITE" id="PS50043">
    <property type="entry name" value="HTH_LUXR_2"/>
    <property type="match status" value="1"/>
</dbReference>
<dbReference type="SUPFAM" id="SSF52172">
    <property type="entry name" value="CheY-like"/>
    <property type="match status" value="1"/>
</dbReference>
<protein>
    <submittedName>
        <fullName evidence="9">LuxR family two component transcriptional regulator</fullName>
    </submittedName>
</protein>
<dbReference type="PANTHER" id="PTHR43214:SF3">
    <property type="entry name" value="RESPONSE REGULATOR UVRY"/>
    <property type="match status" value="1"/>
</dbReference>
<dbReference type="PANTHER" id="PTHR43214">
    <property type="entry name" value="TWO-COMPONENT RESPONSE REGULATOR"/>
    <property type="match status" value="1"/>
</dbReference>
<evidence type="ECO:0000256" key="2">
    <source>
        <dbReference type="ARBA" id="ARBA00023012"/>
    </source>
</evidence>
<dbReference type="InterPro" id="IPR016032">
    <property type="entry name" value="Sig_transdc_resp-reg_C-effctor"/>
</dbReference>
<evidence type="ECO:0000256" key="4">
    <source>
        <dbReference type="ARBA" id="ARBA00023125"/>
    </source>
</evidence>
<comment type="caution">
    <text evidence="9">The sequence shown here is derived from an EMBL/GenBank/DDBJ whole genome shotgun (WGS) entry which is preliminary data.</text>
</comment>
<evidence type="ECO:0000256" key="6">
    <source>
        <dbReference type="PROSITE-ProRule" id="PRU00169"/>
    </source>
</evidence>
<evidence type="ECO:0000313" key="10">
    <source>
        <dbReference type="Proteomes" id="UP000295707"/>
    </source>
</evidence>
<organism evidence="9 10">
    <name type="scientific">Thiogranum longum</name>
    <dbReference type="NCBI Taxonomy" id="1537524"/>
    <lineage>
        <taxon>Bacteria</taxon>
        <taxon>Pseudomonadati</taxon>
        <taxon>Pseudomonadota</taxon>
        <taxon>Gammaproteobacteria</taxon>
        <taxon>Chromatiales</taxon>
        <taxon>Ectothiorhodospiraceae</taxon>
        <taxon>Thiogranum</taxon>
    </lineage>
</organism>
<evidence type="ECO:0000259" key="7">
    <source>
        <dbReference type="PROSITE" id="PS50043"/>
    </source>
</evidence>
<dbReference type="Pfam" id="PF00072">
    <property type="entry name" value="Response_reg"/>
    <property type="match status" value="1"/>
</dbReference>
<evidence type="ECO:0000256" key="5">
    <source>
        <dbReference type="ARBA" id="ARBA00023163"/>
    </source>
</evidence>
<dbReference type="InterPro" id="IPR039420">
    <property type="entry name" value="WalR-like"/>
</dbReference>
<dbReference type="InterPro" id="IPR011006">
    <property type="entry name" value="CheY-like_superfamily"/>
</dbReference>
<feature type="domain" description="HTH luxR-type" evidence="7">
    <location>
        <begin position="155"/>
        <end position="220"/>
    </location>
</feature>
<dbReference type="InterPro" id="IPR001789">
    <property type="entry name" value="Sig_transdc_resp-reg_receiver"/>
</dbReference>
<feature type="domain" description="Response regulatory" evidence="8">
    <location>
        <begin position="16"/>
        <end position="132"/>
    </location>
</feature>
<proteinExistence type="predicted"/>
<comment type="caution">
    <text evidence="6">Lacks conserved residue(s) required for the propagation of feature annotation.</text>
</comment>
<keyword evidence="1" id="KW-0597">Phosphoprotein</keyword>
<name>A0A4R1HLR4_9GAMM</name>
<dbReference type="EMBL" id="SMFX01000001">
    <property type="protein sequence ID" value="TCK18152.1"/>
    <property type="molecule type" value="Genomic_DNA"/>
</dbReference>
<dbReference type="SMART" id="SM00448">
    <property type="entry name" value="REC"/>
    <property type="match status" value="1"/>
</dbReference>
<reference evidence="9 10" key="1">
    <citation type="submission" date="2019-03" db="EMBL/GenBank/DDBJ databases">
        <title>Genomic Encyclopedia of Type Strains, Phase IV (KMG-IV): sequencing the most valuable type-strain genomes for metagenomic binning, comparative biology and taxonomic classification.</title>
        <authorList>
            <person name="Goeker M."/>
        </authorList>
    </citation>
    <scope>NUCLEOTIDE SEQUENCE [LARGE SCALE GENOMIC DNA]</scope>
    <source>
        <strain evidence="9 10">DSM 19610</strain>
    </source>
</reference>
<evidence type="ECO:0000256" key="3">
    <source>
        <dbReference type="ARBA" id="ARBA00023015"/>
    </source>
</evidence>
<accession>A0A4R1HLR4</accession>
<evidence type="ECO:0000259" key="8">
    <source>
        <dbReference type="PROSITE" id="PS50110"/>
    </source>
</evidence>
<keyword evidence="4" id="KW-0238">DNA-binding</keyword>
<dbReference type="RefSeq" id="WP_132971975.1">
    <property type="nucleotide sequence ID" value="NZ_SMFX01000001.1"/>
</dbReference>
<dbReference type="Pfam" id="PF00196">
    <property type="entry name" value="GerE"/>
    <property type="match status" value="1"/>
</dbReference>
<dbReference type="InterPro" id="IPR000792">
    <property type="entry name" value="Tscrpt_reg_LuxR_C"/>
</dbReference>
<dbReference type="PRINTS" id="PR00038">
    <property type="entry name" value="HTHLUXR"/>
</dbReference>
<dbReference type="GO" id="GO:0003677">
    <property type="term" value="F:DNA binding"/>
    <property type="evidence" value="ECO:0007669"/>
    <property type="project" value="UniProtKB-KW"/>
</dbReference>
<evidence type="ECO:0000313" key="9">
    <source>
        <dbReference type="EMBL" id="TCK18152.1"/>
    </source>
</evidence>
<keyword evidence="10" id="KW-1185">Reference proteome</keyword>
<dbReference type="AlphaFoldDB" id="A0A4R1HLR4"/>
<dbReference type="GO" id="GO:0006355">
    <property type="term" value="P:regulation of DNA-templated transcription"/>
    <property type="evidence" value="ECO:0007669"/>
    <property type="project" value="InterPro"/>
</dbReference>
<dbReference type="SMART" id="SM00421">
    <property type="entry name" value="HTH_LUXR"/>
    <property type="match status" value="1"/>
</dbReference>
<dbReference type="CDD" id="cd06170">
    <property type="entry name" value="LuxR_C_like"/>
    <property type="match status" value="1"/>
</dbReference>
<dbReference type="Gene3D" id="3.40.50.2300">
    <property type="match status" value="1"/>
</dbReference>
<gene>
    <name evidence="9" type="ORF">DFR30_1417</name>
</gene>
<dbReference type="CDD" id="cd17535">
    <property type="entry name" value="REC_NarL-like"/>
    <property type="match status" value="1"/>
</dbReference>
<dbReference type="Proteomes" id="UP000295707">
    <property type="component" value="Unassembled WGS sequence"/>
</dbReference>
<dbReference type="GO" id="GO:0000160">
    <property type="term" value="P:phosphorelay signal transduction system"/>
    <property type="evidence" value="ECO:0007669"/>
    <property type="project" value="UniProtKB-KW"/>
</dbReference>
<dbReference type="PROSITE" id="PS50110">
    <property type="entry name" value="RESPONSE_REGULATORY"/>
    <property type="match status" value="1"/>
</dbReference>
<keyword evidence="2" id="KW-0902">Two-component regulatory system</keyword>
<dbReference type="OrthoDB" id="9796655at2"/>
<dbReference type="InterPro" id="IPR058245">
    <property type="entry name" value="NreC/VraR/RcsB-like_REC"/>
</dbReference>
<dbReference type="PROSITE" id="PS00622">
    <property type="entry name" value="HTH_LUXR_1"/>
    <property type="match status" value="1"/>
</dbReference>
<evidence type="ECO:0000256" key="1">
    <source>
        <dbReference type="ARBA" id="ARBA00022553"/>
    </source>
</evidence>